<comment type="caution">
    <text evidence="1">The sequence shown here is derived from an EMBL/GenBank/DDBJ whole genome shotgun (WGS) entry which is preliminary data.</text>
</comment>
<accession>A0A398CN32</accession>
<proteinExistence type="predicted"/>
<dbReference type="AlphaFoldDB" id="A0A398CN32"/>
<dbReference type="Proteomes" id="UP000266340">
    <property type="component" value="Unassembled WGS sequence"/>
</dbReference>
<dbReference type="EMBL" id="QXJM01000041">
    <property type="protein sequence ID" value="RIE00991.1"/>
    <property type="molecule type" value="Genomic_DNA"/>
</dbReference>
<name>A0A398CN32_9BACL</name>
<organism evidence="1 2">
    <name type="scientific">Cohnella faecalis</name>
    <dbReference type="NCBI Taxonomy" id="2315694"/>
    <lineage>
        <taxon>Bacteria</taxon>
        <taxon>Bacillati</taxon>
        <taxon>Bacillota</taxon>
        <taxon>Bacilli</taxon>
        <taxon>Bacillales</taxon>
        <taxon>Paenibacillaceae</taxon>
        <taxon>Cohnella</taxon>
    </lineage>
</organism>
<sequence>MPAMPGVHAGDGQQIVTAEQFQPRVSKLLASKGGKVLEAPFALTVYLCPSCFAVQHALSKAAG</sequence>
<keyword evidence="2" id="KW-1185">Reference proteome</keyword>
<evidence type="ECO:0000313" key="2">
    <source>
        <dbReference type="Proteomes" id="UP000266340"/>
    </source>
</evidence>
<evidence type="ECO:0000313" key="1">
    <source>
        <dbReference type="EMBL" id="RIE00991.1"/>
    </source>
</evidence>
<gene>
    <name evidence="1" type="ORF">D3H35_25255</name>
</gene>
<reference evidence="1 2" key="1">
    <citation type="submission" date="2018-09" db="EMBL/GenBank/DDBJ databases">
        <title>Cohnella cavernae sp. nov., isolated from a karst cave.</title>
        <authorList>
            <person name="Zhu H."/>
        </authorList>
    </citation>
    <scope>NUCLEOTIDE SEQUENCE [LARGE SCALE GENOMIC DNA]</scope>
    <source>
        <strain evidence="1 2">K2E09-144</strain>
    </source>
</reference>
<protein>
    <submittedName>
        <fullName evidence="1">Uncharacterized protein</fullName>
    </submittedName>
</protein>
<dbReference type="OrthoDB" id="2665608at2"/>
<dbReference type="RefSeq" id="WP_119151950.1">
    <property type="nucleotide sequence ID" value="NZ_QXJM01000041.1"/>
</dbReference>